<evidence type="ECO:0000259" key="13">
    <source>
        <dbReference type="PROSITE" id="PS51352"/>
    </source>
</evidence>
<evidence type="ECO:0000256" key="5">
    <source>
        <dbReference type="ARBA" id="ARBA00022862"/>
    </source>
</evidence>
<dbReference type="EMBL" id="JAZDQV010000002">
    <property type="protein sequence ID" value="MEE1876495.1"/>
    <property type="molecule type" value="Genomic_DNA"/>
</dbReference>
<dbReference type="SUPFAM" id="SSF52833">
    <property type="entry name" value="Thioredoxin-like"/>
    <property type="match status" value="1"/>
</dbReference>
<gene>
    <name evidence="14" type="ORF">VRS74_02200</name>
</gene>
<dbReference type="Proteomes" id="UP001343492">
    <property type="component" value="Unassembled WGS sequence"/>
</dbReference>
<dbReference type="PANTHER" id="PTHR42801">
    <property type="entry name" value="THIOREDOXIN-DEPENDENT PEROXIDE REDUCTASE"/>
    <property type="match status" value="1"/>
</dbReference>
<evidence type="ECO:0000256" key="6">
    <source>
        <dbReference type="ARBA" id="ARBA00023002"/>
    </source>
</evidence>
<accession>A0ABU7GC78</accession>
<keyword evidence="5" id="KW-0049">Antioxidant</keyword>
<dbReference type="InterPro" id="IPR024706">
    <property type="entry name" value="Peroxiredoxin_AhpC-typ"/>
</dbReference>
<comment type="catalytic activity">
    <reaction evidence="12">
        <text>a hydroperoxide + [thioredoxin]-dithiol = an alcohol + [thioredoxin]-disulfide + H2O</text>
        <dbReference type="Rhea" id="RHEA:62620"/>
        <dbReference type="Rhea" id="RHEA-COMP:10698"/>
        <dbReference type="Rhea" id="RHEA-COMP:10700"/>
        <dbReference type="ChEBI" id="CHEBI:15377"/>
        <dbReference type="ChEBI" id="CHEBI:29950"/>
        <dbReference type="ChEBI" id="CHEBI:30879"/>
        <dbReference type="ChEBI" id="CHEBI:35924"/>
        <dbReference type="ChEBI" id="CHEBI:50058"/>
        <dbReference type="EC" id="1.11.1.24"/>
    </reaction>
</comment>
<proteinExistence type="inferred from homology"/>
<evidence type="ECO:0000256" key="1">
    <source>
        <dbReference type="ARBA" id="ARBA00003330"/>
    </source>
</evidence>
<comment type="subunit">
    <text evidence="2">Monomer.</text>
</comment>
<dbReference type="InterPro" id="IPR013766">
    <property type="entry name" value="Thioredoxin_domain"/>
</dbReference>
<keyword evidence="7" id="KW-1015">Disulfide bond</keyword>
<dbReference type="InterPro" id="IPR036249">
    <property type="entry name" value="Thioredoxin-like_sf"/>
</dbReference>
<evidence type="ECO:0000256" key="2">
    <source>
        <dbReference type="ARBA" id="ARBA00011245"/>
    </source>
</evidence>
<evidence type="ECO:0000256" key="4">
    <source>
        <dbReference type="ARBA" id="ARBA00022559"/>
    </source>
</evidence>
<evidence type="ECO:0000313" key="14">
    <source>
        <dbReference type="EMBL" id="MEE1876495.1"/>
    </source>
</evidence>
<dbReference type="GO" id="GO:0140824">
    <property type="term" value="F:thioredoxin-dependent peroxiredoxin activity"/>
    <property type="evidence" value="ECO:0007669"/>
    <property type="project" value="UniProtKB-EC"/>
</dbReference>
<organism evidence="14 15">
    <name type="scientific">Altererythrobacter litoralis</name>
    <dbReference type="NCBI Taxonomy" id="3113904"/>
    <lineage>
        <taxon>Bacteria</taxon>
        <taxon>Pseudomonadati</taxon>
        <taxon>Pseudomonadota</taxon>
        <taxon>Alphaproteobacteria</taxon>
        <taxon>Sphingomonadales</taxon>
        <taxon>Erythrobacteraceae</taxon>
        <taxon>Altererythrobacter</taxon>
    </lineage>
</organism>
<evidence type="ECO:0000256" key="8">
    <source>
        <dbReference type="ARBA" id="ARBA00023284"/>
    </source>
</evidence>
<dbReference type="PANTHER" id="PTHR42801:SF4">
    <property type="entry name" value="AHPC_TSA FAMILY PROTEIN"/>
    <property type="match status" value="1"/>
</dbReference>
<evidence type="ECO:0000256" key="3">
    <source>
        <dbReference type="ARBA" id="ARBA00013017"/>
    </source>
</evidence>
<feature type="domain" description="Thioredoxin" evidence="13">
    <location>
        <begin position="5"/>
        <end position="157"/>
    </location>
</feature>
<evidence type="ECO:0000256" key="11">
    <source>
        <dbReference type="ARBA" id="ARBA00042639"/>
    </source>
</evidence>
<evidence type="ECO:0000256" key="9">
    <source>
        <dbReference type="ARBA" id="ARBA00032824"/>
    </source>
</evidence>
<evidence type="ECO:0000313" key="15">
    <source>
        <dbReference type="Proteomes" id="UP001343492"/>
    </source>
</evidence>
<dbReference type="EC" id="1.11.1.24" evidence="3"/>
<keyword evidence="4 14" id="KW-0575">Peroxidase</keyword>
<dbReference type="Pfam" id="PF00578">
    <property type="entry name" value="AhpC-TSA"/>
    <property type="match status" value="1"/>
</dbReference>
<comment type="caution">
    <text evidence="14">The sequence shown here is derived from an EMBL/GenBank/DDBJ whole genome shotgun (WGS) entry which is preliminary data.</text>
</comment>
<comment type="similarity">
    <text evidence="10">Belongs to the peroxiredoxin family. BCP/PrxQ subfamily.</text>
</comment>
<sequence length="157" mass="16519">MSKFPATGDALPDIALETPDGGTVKPSDFKGKKLVLFFYPKDDTPGCTTENKDFSALAGDFAKAGVALLGVSKDPPAKHAKFIAKHGLAAPLASDALEGGLSDALGIWTEKSMYGKTYMGMVRTTYLVGTDGKIARVWDKVKVMGHAEEVLAAAKAL</sequence>
<reference evidence="14 15" key="1">
    <citation type="submission" date="2024-01" db="EMBL/GenBank/DDBJ databases">
        <title>The genome sequence of Erythrobacteraceae sp. strain 1XM1-14.</title>
        <authorList>
            <person name="Liu Y."/>
        </authorList>
    </citation>
    <scope>NUCLEOTIDE SEQUENCE [LARGE SCALE GENOMIC DNA]</scope>
    <source>
        <strain evidence="14 15">1XM1-14</strain>
    </source>
</reference>
<evidence type="ECO:0000256" key="10">
    <source>
        <dbReference type="ARBA" id="ARBA00038489"/>
    </source>
</evidence>
<keyword evidence="8" id="KW-0676">Redox-active center</keyword>
<dbReference type="PROSITE" id="PS51352">
    <property type="entry name" value="THIOREDOXIN_2"/>
    <property type="match status" value="1"/>
</dbReference>
<keyword evidence="6 14" id="KW-0560">Oxidoreductase</keyword>
<dbReference type="Gene3D" id="3.40.30.10">
    <property type="entry name" value="Glutaredoxin"/>
    <property type="match status" value="1"/>
</dbReference>
<dbReference type="RefSeq" id="WP_354143606.1">
    <property type="nucleotide sequence ID" value="NZ_JAZDQV010000002.1"/>
</dbReference>
<name>A0ABU7GC78_9SPHN</name>
<keyword evidence="15" id="KW-1185">Reference proteome</keyword>
<dbReference type="PIRSF" id="PIRSF000239">
    <property type="entry name" value="AHPC"/>
    <property type="match status" value="1"/>
</dbReference>
<evidence type="ECO:0000256" key="7">
    <source>
        <dbReference type="ARBA" id="ARBA00023157"/>
    </source>
</evidence>
<dbReference type="CDD" id="cd03017">
    <property type="entry name" value="PRX_BCP"/>
    <property type="match status" value="1"/>
</dbReference>
<protein>
    <recommendedName>
        <fullName evidence="3">thioredoxin-dependent peroxiredoxin</fullName>
        <ecNumber evidence="3">1.11.1.24</ecNumber>
    </recommendedName>
    <alternativeName>
        <fullName evidence="9">Thioredoxin peroxidase</fullName>
    </alternativeName>
    <alternativeName>
        <fullName evidence="11">Thioredoxin-dependent peroxiredoxin Bcp</fullName>
    </alternativeName>
</protein>
<comment type="function">
    <text evidence="1">Thiol-specific peroxidase that catalyzes the reduction of hydrogen peroxide and organic hydroperoxides to water and alcohols, respectively. Plays a role in cell protection against oxidative stress by detoxifying peroxides and as sensor of hydrogen peroxide-mediated signaling events.</text>
</comment>
<evidence type="ECO:0000256" key="12">
    <source>
        <dbReference type="ARBA" id="ARBA00049091"/>
    </source>
</evidence>
<dbReference type="InterPro" id="IPR000866">
    <property type="entry name" value="AhpC/TSA"/>
</dbReference>
<dbReference type="InterPro" id="IPR050924">
    <property type="entry name" value="Peroxiredoxin_BCP/PrxQ"/>
</dbReference>